<dbReference type="Proteomes" id="UP000652761">
    <property type="component" value="Unassembled WGS sequence"/>
</dbReference>
<gene>
    <name evidence="2" type="ORF">Taro_055103</name>
</gene>
<keyword evidence="1" id="KW-1133">Transmembrane helix</keyword>
<dbReference type="EMBL" id="NMUH01012060">
    <property type="protein sequence ID" value="MQM22055.1"/>
    <property type="molecule type" value="Genomic_DNA"/>
</dbReference>
<keyword evidence="1" id="KW-0472">Membrane</keyword>
<accession>A0A843XT67</accession>
<feature type="transmembrane region" description="Helical" evidence="1">
    <location>
        <begin position="46"/>
        <end position="71"/>
    </location>
</feature>
<evidence type="ECO:0000313" key="2">
    <source>
        <dbReference type="EMBL" id="MQM22055.1"/>
    </source>
</evidence>
<feature type="non-terminal residue" evidence="2">
    <location>
        <position position="1"/>
    </location>
</feature>
<keyword evidence="1" id="KW-0812">Transmembrane</keyword>
<dbReference type="AlphaFoldDB" id="A0A843XT67"/>
<name>A0A843XT67_COLES</name>
<keyword evidence="3" id="KW-1185">Reference proteome</keyword>
<sequence length="192" mass="21119">MVVPKKGTSTLLARPCRVLLGEHLALCCRWLAFHQGPSVSYRRVWLLYWVHMLRVWLLFSLVLRLGFVIGLRVRVGVSRRLREPTCGVAFTGAGLWSAEPVEALSRQACRGILPCHDNLVVATCFPNVTYLSRSPYPSGWDRDGLGGLDKTRLASVVFRGCGWRVGVCPRARLPLGPSGGNAAGCLSAFNDQ</sequence>
<evidence type="ECO:0000256" key="1">
    <source>
        <dbReference type="SAM" id="Phobius"/>
    </source>
</evidence>
<reference evidence="2" key="1">
    <citation type="submission" date="2017-07" db="EMBL/GenBank/DDBJ databases">
        <title>Taro Niue Genome Assembly and Annotation.</title>
        <authorList>
            <person name="Atibalentja N."/>
            <person name="Keating K."/>
            <person name="Fields C.J."/>
        </authorList>
    </citation>
    <scope>NUCLEOTIDE SEQUENCE</scope>
    <source>
        <strain evidence="2">Niue_2</strain>
        <tissue evidence="2">Leaf</tissue>
    </source>
</reference>
<protein>
    <submittedName>
        <fullName evidence="2">Uncharacterized protein</fullName>
    </submittedName>
</protein>
<organism evidence="2 3">
    <name type="scientific">Colocasia esculenta</name>
    <name type="common">Wild taro</name>
    <name type="synonym">Arum esculentum</name>
    <dbReference type="NCBI Taxonomy" id="4460"/>
    <lineage>
        <taxon>Eukaryota</taxon>
        <taxon>Viridiplantae</taxon>
        <taxon>Streptophyta</taxon>
        <taxon>Embryophyta</taxon>
        <taxon>Tracheophyta</taxon>
        <taxon>Spermatophyta</taxon>
        <taxon>Magnoliopsida</taxon>
        <taxon>Liliopsida</taxon>
        <taxon>Araceae</taxon>
        <taxon>Aroideae</taxon>
        <taxon>Colocasieae</taxon>
        <taxon>Colocasia</taxon>
    </lineage>
</organism>
<proteinExistence type="predicted"/>
<comment type="caution">
    <text evidence="2">The sequence shown here is derived from an EMBL/GenBank/DDBJ whole genome shotgun (WGS) entry which is preliminary data.</text>
</comment>
<evidence type="ECO:0000313" key="3">
    <source>
        <dbReference type="Proteomes" id="UP000652761"/>
    </source>
</evidence>